<accession>A0ABU6WIV2</accession>
<evidence type="ECO:0008006" key="3">
    <source>
        <dbReference type="Google" id="ProtNLM"/>
    </source>
</evidence>
<dbReference type="EMBL" id="JASCZI010181490">
    <property type="protein sequence ID" value="MED6183978.1"/>
    <property type="molecule type" value="Genomic_DNA"/>
</dbReference>
<organism evidence="1 2">
    <name type="scientific">Stylosanthes scabra</name>
    <dbReference type="NCBI Taxonomy" id="79078"/>
    <lineage>
        <taxon>Eukaryota</taxon>
        <taxon>Viridiplantae</taxon>
        <taxon>Streptophyta</taxon>
        <taxon>Embryophyta</taxon>
        <taxon>Tracheophyta</taxon>
        <taxon>Spermatophyta</taxon>
        <taxon>Magnoliopsida</taxon>
        <taxon>eudicotyledons</taxon>
        <taxon>Gunneridae</taxon>
        <taxon>Pentapetalae</taxon>
        <taxon>rosids</taxon>
        <taxon>fabids</taxon>
        <taxon>Fabales</taxon>
        <taxon>Fabaceae</taxon>
        <taxon>Papilionoideae</taxon>
        <taxon>50 kb inversion clade</taxon>
        <taxon>dalbergioids sensu lato</taxon>
        <taxon>Dalbergieae</taxon>
        <taxon>Pterocarpus clade</taxon>
        <taxon>Stylosanthes</taxon>
    </lineage>
</organism>
<dbReference type="Proteomes" id="UP001341840">
    <property type="component" value="Unassembled WGS sequence"/>
</dbReference>
<keyword evidence="2" id="KW-1185">Reference proteome</keyword>
<evidence type="ECO:0000313" key="1">
    <source>
        <dbReference type="EMBL" id="MED6183978.1"/>
    </source>
</evidence>
<protein>
    <recommendedName>
        <fullName evidence="3">RNase H type-1 domain-containing protein</fullName>
    </recommendedName>
</protein>
<name>A0ABU6WIV2_9FABA</name>
<gene>
    <name evidence="1" type="ORF">PIB30_042925</name>
</gene>
<reference evidence="1 2" key="1">
    <citation type="journal article" date="2023" name="Plants (Basel)">
        <title>Bridging the Gap: Combining Genomics and Transcriptomics Approaches to Understand Stylosanthes scabra, an Orphan Legume from the Brazilian Caatinga.</title>
        <authorList>
            <person name="Ferreira-Neto J.R.C."/>
            <person name="da Silva M.D."/>
            <person name="Binneck E."/>
            <person name="de Melo N.F."/>
            <person name="da Silva R.H."/>
            <person name="de Melo A.L.T.M."/>
            <person name="Pandolfi V."/>
            <person name="Bustamante F.O."/>
            <person name="Brasileiro-Vidal A.C."/>
            <person name="Benko-Iseppon A.M."/>
        </authorList>
    </citation>
    <scope>NUCLEOTIDE SEQUENCE [LARGE SCALE GENOMIC DNA]</scope>
    <source>
        <tissue evidence="1">Leaves</tissue>
    </source>
</reference>
<evidence type="ECO:0000313" key="2">
    <source>
        <dbReference type="Proteomes" id="UP001341840"/>
    </source>
</evidence>
<sequence length="177" mass="20221">MNGSPAEVIPFVHFYDSEFCIRDLWDNGSWHLDRLCIIIPQDVCIDILSYDPDRQVSYSPAKELQQIFARQHLYCHFPVNLSWKPLAQGGITVNCDACSNVLRFSCVIRDWKQGCTGTIPPFSILQGEIFAIWRGLILACDMGYKERTTNSLVDALAKLKGDYRGYEIEPMRARQLA</sequence>
<comment type="caution">
    <text evidence="1">The sequence shown here is derived from an EMBL/GenBank/DDBJ whole genome shotgun (WGS) entry which is preliminary data.</text>
</comment>
<proteinExistence type="predicted"/>